<comment type="caution">
    <text evidence="5">The sequence shown here is derived from an EMBL/GenBank/DDBJ whole genome shotgun (WGS) entry which is preliminary data.</text>
</comment>
<evidence type="ECO:0000256" key="1">
    <source>
        <dbReference type="ARBA" id="ARBA00023015"/>
    </source>
</evidence>
<dbReference type="InterPro" id="IPR001845">
    <property type="entry name" value="HTH_ArsR_DNA-bd_dom"/>
</dbReference>
<gene>
    <name evidence="5" type="ORF">ACH47X_10530</name>
</gene>
<evidence type="ECO:0000313" key="6">
    <source>
        <dbReference type="Proteomes" id="UP001611580"/>
    </source>
</evidence>
<dbReference type="InterPro" id="IPR036388">
    <property type="entry name" value="WH-like_DNA-bd_sf"/>
</dbReference>
<dbReference type="RefSeq" id="WP_036970987.1">
    <property type="nucleotide sequence ID" value="NZ_JBIRYI010000005.1"/>
</dbReference>
<dbReference type="Gene3D" id="1.10.10.10">
    <property type="entry name" value="Winged helix-like DNA-binding domain superfamily/Winged helix DNA-binding domain"/>
    <property type="match status" value="1"/>
</dbReference>
<dbReference type="SUPFAM" id="SSF46785">
    <property type="entry name" value="Winged helix' DNA-binding domain"/>
    <property type="match status" value="1"/>
</dbReference>
<keyword evidence="3" id="KW-0804">Transcription</keyword>
<dbReference type="SMART" id="SM00418">
    <property type="entry name" value="HTH_ARSR"/>
    <property type="match status" value="1"/>
</dbReference>
<evidence type="ECO:0000256" key="3">
    <source>
        <dbReference type="ARBA" id="ARBA00023163"/>
    </source>
</evidence>
<name>A0ABW7XJ19_9MICO</name>
<sequence>MGDYPSPDMADVELVDVLKALGDPVRLRIVDKLADGEPKPKTLDGWGLDLTKSTMSHHFRTLREAGLTRTIVHGRTHAIQLRRDELDQKFPGLIEAVLGER</sequence>
<proteinExistence type="predicted"/>
<evidence type="ECO:0000259" key="4">
    <source>
        <dbReference type="PROSITE" id="PS50987"/>
    </source>
</evidence>
<accession>A0ABW7XJ19</accession>
<dbReference type="PANTHER" id="PTHR33154">
    <property type="entry name" value="TRANSCRIPTIONAL REGULATOR, ARSR FAMILY"/>
    <property type="match status" value="1"/>
</dbReference>
<keyword evidence="2" id="KW-0238">DNA-binding</keyword>
<dbReference type="InterPro" id="IPR036390">
    <property type="entry name" value="WH_DNA-bd_sf"/>
</dbReference>
<dbReference type="Pfam" id="PF01022">
    <property type="entry name" value="HTH_5"/>
    <property type="match status" value="1"/>
</dbReference>
<dbReference type="PROSITE" id="PS50987">
    <property type="entry name" value="HTH_ARSR_2"/>
    <property type="match status" value="1"/>
</dbReference>
<dbReference type="CDD" id="cd00090">
    <property type="entry name" value="HTH_ARSR"/>
    <property type="match status" value="1"/>
</dbReference>
<dbReference type="Proteomes" id="UP001611580">
    <property type="component" value="Unassembled WGS sequence"/>
</dbReference>
<dbReference type="PANTHER" id="PTHR33154:SF12">
    <property type="entry name" value="TRANSCRIPTIONAL REGULATORY PROTEIN"/>
    <property type="match status" value="1"/>
</dbReference>
<dbReference type="InterPro" id="IPR051081">
    <property type="entry name" value="HTH_MetalResp_TranReg"/>
</dbReference>
<keyword evidence="6" id="KW-1185">Reference proteome</keyword>
<feature type="domain" description="HTH arsR-type" evidence="4">
    <location>
        <begin position="6"/>
        <end position="101"/>
    </location>
</feature>
<evidence type="ECO:0000256" key="2">
    <source>
        <dbReference type="ARBA" id="ARBA00023125"/>
    </source>
</evidence>
<dbReference type="InterPro" id="IPR011991">
    <property type="entry name" value="ArsR-like_HTH"/>
</dbReference>
<protein>
    <submittedName>
        <fullName evidence="5">ArsR/SmtB family transcription factor</fullName>
    </submittedName>
</protein>
<dbReference type="PRINTS" id="PR00778">
    <property type="entry name" value="HTHARSR"/>
</dbReference>
<evidence type="ECO:0000313" key="5">
    <source>
        <dbReference type="EMBL" id="MFI2487335.1"/>
    </source>
</evidence>
<dbReference type="EMBL" id="JBIRYI010000005">
    <property type="protein sequence ID" value="MFI2487335.1"/>
    <property type="molecule type" value="Genomic_DNA"/>
</dbReference>
<organism evidence="5 6">
    <name type="scientific">Promicromonospora kroppenstedtii</name>
    <dbReference type="NCBI Taxonomy" id="440482"/>
    <lineage>
        <taxon>Bacteria</taxon>
        <taxon>Bacillati</taxon>
        <taxon>Actinomycetota</taxon>
        <taxon>Actinomycetes</taxon>
        <taxon>Micrococcales</taxon>
        <taxon>Promicromonosporaceae</taxon>
        <taxon>Promicromonospora</taxon>
    </lineage>
</organism>
<reference evidence="5 6" key="1">
    <citation type="submission" date="2024-10" db="EMBL/GenBank/DDBJ databases">
        <title>The Natural Products Discovery Center: Release of the First 8490 Sequenced Strains for Exploring Actinobacteria Biosynthetic Diversity.</title>
        <authorList>
            <person name="Kalkreuter E."/>
            <person name="Kautsar S.A."/>
            <person name="Yang D."/>
            <person name="Bader C.D."/>
            <person name="Teijaro C.N."/>
            <person name="Fluegel L."/>
            <person name="Davis C.M."/>
            <person name="Simpson J.R."/>
            <person name="Lauterbach L."/>
            <person name="Steele A.D."/>
            <person name="Gui C."/>
            <person name="Meng S."/>
            <person name="Li G."/>
            <person name="Viehrig K."/>
            <person name="Ye F."/>
            <person name="Su P."/>
            <person name="Kiefer A.F."/>
            <person name="Nichols A."/>
            <person name="Cepeda A.J."/>
            <person name="Yan W."/>
            <person name="Fan B."/>
            <person name="Jiang Y."/>
            <person name="Adhikari A."/>
            <person name="Zheng C.-J."/>
            <person name="Schuster L."/>
            <person name="Cowan T.M."/>
            <person name="Smanski M.J."/>
            <person name="Chevrette M.G."/>
            <person name="De Carvalho L.P.S."/>
            <person name="Shen B."/>
        </authorList>
    </citation>
    <scope>NUCLEOTIDE SEQUENCE [LARGE SCALE GENOMIC DNA]</scope>
    <source>
        <strain evidence="5 6">NPDC019481</strain>
    </source>
</reference>
<keyword evidence="1" id="KW-0805">Transcription regulation</keyword>